<evidence type="ECO:0008006" key="6">
    <source>
        <dbReference type="Google" id="ProtNLM"/>
    </source>
</evidence>
<keyword evidence="3" id="KW-0472">Membrane</keyword>
<protein>
    <recommendedName>
        <fullName evidence="6">Tetratricopeptide repeat protein</fullName>
    </recommendedName>
</protein>
<dbReference type="Proteomes" id="UP000651010">
    <property type="component" value="Unassembled WGS sequence"/>
</dbReference>
<comment type="caution">
    <text evidence="4">The sequence shown here is derived from an EMBL/GenBank/DDBJ whole genome shotgun (WGS) entry which is preliminary data.</text>
</comment>
<gene>
    <name evidence="4" type="ORF">IGX34_08565</name>
</gene>
<feature type="transmembrane region" description="Helical" evidence="3">
    <location>
        <begin position="109"/>
        <end position="131"/>
    </location>
</feature>
<feature type="transmembrane region" description="Helical" evidence="3">
    <location>
        <begin position="319"/>
        <end position="345"/>
    </location>
</feature>
<accession>A0ABR9G8T6</accession>
<feature type="transmembrane region" description="Helical" evidence="3">
    <location>
        <begin position="352"/>
        <end position="371"/>
    </location>
</feature>
<dbReference type="PANTHER" id="PTHR44227:SF3">
    <property type="entry name" value="PROTEIN O-MANNOSYL-TRANSFERASE TMTC4"/>
    <property type="match status" value="1"/>
</dbReference>
<evidence type="ECO:0000256" key="1">
    <source>
        <dbReference type="ARBA" id="ARBA00022737"/>
    </source>
</evidence>
<keyword evidence="2" id="KW-0802">TPR repeat</keyword>
<feature type="transmembrane region" description="Helical" evidence="3">
    <location>
        <begin position="383"/>
        <end position="400"/>
    </location>
</feature>
<keyword evidence="3" id="KW-0812">Transmembrane</keyword>
<dbReference type="Gene3D" id="1.25.40.10">
    <property type="entry name" value="Tetratricopeptide repeat domain"/>
    <property type="match status" value="1"/>
</dbReference>
<feature type="transmembrane region" description="Helical" evidence="3">
    <location>
        <begin position="174"/>
        <end position="190"/>
    </location>
</feature>
<name>A0ABR9G8T6_9GAMM</name>
<dbReference type="EMBL" id="JACZZA010000004">
    <property type="protein sequence ID" value="MBE1160441.1"/>
    <property type="molecule type" value="Genomic_DNA"/>
</dbReference>
<dbReference type="PANTHER" id="PTHR44227">
    <property type="match status" value="1"/>
</dbReference>
<feature type="transmembrane region" description="Helical" evidence="3">
    <location>
        <begin position="249"/>
        <end position="265"/>
    </location>
</feature>
<proteinExistence type="predicted"/>
<evidence type="ECO:0000313" key="4">
    <source>
        <dbReference type="EMBL" id="MBE1160441.1"/>
    </source>
</evidence>
<keyword evidence="5" id="KW-1185">Reference proteome</keyword>
<dbReference type="RefSeq" id="WP_192555307.1">
    <property type="nucleotide sequence ID" value="NZ_JACZZA010000004.1"/>
</dbReference>
<feature type="transmembrane region" description="Helical" evidence="3">
    <location>
        <begin position="29"/>
        <end position="49"/>
    </location>
</feature>
<feature type="transmembrane region" description="Helical" evidence="3">
    <location>
        <begin position="412"/>
        <end position="435"/>
    </location>
</feature>
<evidence type="ECO:0000256" key="3">
    <source>
        <dbReference type="SAM" id="Phobius"/>
    </source>
</evidence>
<feature type="transmembrane region" description="Helical" evidence="3">
    <location>
        <begin position="277"/>
        <end position="299"/>
    </location>
</feature>
<evidence type="ECO:0000256" key="2">
    <source>
        <dbReference type="ARBA" id="ARBA00022803"/>
    </source>
</evidence>
<keyword evidence="3" id="KW-1133">Transmembrane helix</keyword>
<dbReference type="InterPro" id="IPR052346">
    <property type="entry name" value="O-mannosyl-transferase_TMTC"/>
</dbReference>
<sequence length="584" mass="65549">MNDFLQREKFRSLQQSFLSLQATSSASRWLPYVLAGIVVAAIAIVYWPVVHASFVWDDWQSFHDTPWLTRGDNWKHYILKDFNSWAYYFRPLSLVLFMLQVRAFDSTPAPMHVISLMIHLVNVALVGKLAWHCATLGDRSPKFRTWGSALCMALYGLHPALIETVSWIGCQFDLVMTMLTLLGLIANLRIQHRWGRAALVSLLFFLAACTKESAISFPLLLVLFDWLVVNHARKDGRTATLGALLSRNWPTYAGVLVAGVAYLIFRRWALGSLTNGLEGFPISMLARLQVIGYIYFHYWKIIFWPVDGMNPIHPFNIQSFTIATTASVTQTTLAVGTFIAGLYLCIRRSSPWGYVIMGVTAALLPVLQVIPGHFERSLYHERYATAAVAVLCAMLPLLRLPGAPTGLLKRRAVPAIMIVAFLWLSFSIVTIRAFLPMWSNDINLWRWAISMHPHAPEAKADLINAYVREKDFADLTVFADSVLADPAPCIGCMIHIAELALENDDLPRANKALYRAARSSLVDKNNEIMQTYYGLSASLLLKENRLDTAEDMAHKALAIAPKDVTVQKLLKDIEARKKASSAQP</sequence>
<evidence type="ECO:0000313" key="5">
    <source>
        <dbReference type="Proteomes" id="UP000651010"/>
    </source>
</evidence>
<organism evidence="4 5">
    <name type="scientific">Dyella acidiphila</name>
    <dbReference type="NCBI Taxonomy" id="2775866"/>
    <lineage>
        <taxon>Bacteria</taxon>
        <taxon>Pseudomonadati</taxon>
        <taxon>Pseudomonadota</taxon>
        <taxon>Gammaproteobacteria</taxon>
        <taxon>Lysobacterales</taxon>
        <taxon>Rhodanobacteraceae</taxon>
        <taxon>Dyella</taxon>
    </lineage>
</organism>
<keyword evidence="1" id="KW-0677">Repeat</keyword>
<dbReference type="InterPro" id="IPR011990">
    <property type="entry name" value="TPR-like_helical_dom_sf"/>
</dbReference>
<feature type="transmembrane region" description="Helical" evidence="3">
    <location>
        <begin position="202"/>
        <end position="229"/>
    </location>
</feature>
<feature type="transmembrane region" description="Helical" evidence="3">
    <location>
        <begin position="143"/>
        <end position="162"/>
    </location>
</feature>
<reference evidence="4 5" key="1">
    <citation type="submission" date="2020-09" db="EMBL/GenBank/DDBJ databases">
        <title>Dyella sp. 7MK23 isolated from forest soil.</title>
        <authorList>
            <person name="Fu J."/>
        </authorList>
    </citation>
    <scope>NUCLEOTIDE SEQUENCE [LARGE SCALE GENOMIC DNA]</scope>
    <source>
        <strain evidence="4 5">7MK23</strain>
    </source>
</reference>